<protein>
    <submittedName>
        <fullName evidence="2">Uncharacterized protein</fullName>
    </submittedName>
</protein>
<evidence type="ECO:0000256" key="1">
    <source>
        <dbReference type="SAM" id="MobiDB-lite"/>
    </source>
</evidence>
<accession>A0A2H9TLC1</accession>
<feature type="region of interest" description="Disordered" evidence="1">
    <location>
        <begin position="1"/>
        <end position="69"/>
    </location>
</feature>
<dbReference type="Proteomes" id="UP000240830">
    <property type="component" value="Unassembled WGS sequence"/>
</dbReference>
<reference evidence="2 3" key="1">
    <citation type="submission" date="2016-10" db="EMBL/GenBank/DDBJ databases">
        <title>The genome of Paramicrosporidium saccamoebae is the missing link in understanding Cryptomycota and Microsporidia evolution.</title>
        <authorList>
            <person name="Quandt C.A."/>
            <person name="Beaudet D."/>
            <person name="Corsaro D."/>
            <person name="Michel R."/>
            <person name="Corradi N."/>
            <person name="James T."/>
        </authorList>
    </citation>
    <scope>NUCLEOTIDE SEQUENCE [LARGE SCALE GENOMIC DNA]</scope>
    <source>
        <strain evidence="2 3">KSL3</strain>
    </source>
</reference>
<organism evidence="2 3">
    <name type="scientific">Paramicrosporidium saccamoebae</name>
    <dbReference type="NCBI Taxonomy" id="1246581"/>
    <lineage>
        <taxon>Eukaryota</taxon>
        <taxon>Fungi</taxon>
        <taxon>Fungi incertae sedis</taxon>
        <taxon>Cryptomycota</taxon>
        <taxon>Cryptomycota incertae sedis</taxon>
        <taxon>Paramicrosporidium</taxon>
    </lineage>
</organism>
<evidence type="ECO:0000313" key="2">
    <source>
        <dbReference type="EMBL" id="PJF18568.1"/>
    </source>
</evidence>
<gene>
    <name evidence="2" type="ORF">PSACC_01625</name>
</gene>
<evidence type="ECO:0000313" key="3">
    <source>
        <dbReference type="Proteomes" id="UP000240830"/>
    </source>
</evidence>
<sequence>MGLFGEKLHRMLNGMSETEGDGTGKGGSPCGNSLDEGPENSRPLGSLNAKRKREDEPQEQNKRGRFGSAFPVFSDTGSFSPTTSAFDNQPCFSQPPVLTGLHAGFETASGVPFNMTESAAPTDTISRRPPSRSINTTTSTAAKMTIEVFEEKLQAEQDKDRLLAAYIATVPGLTDEQRLMTIIALYGLPFAAHGINTASSMAHPNERERAIEILRQWGFDTSKFQRV</sequence>
<feature type="compositionally biased region" description="Basic and acidic residues" evidence="1">
    <location>
        <begin position="52"/>
        <end position="62"/>
    </location>
</feature>
<keyword evidence="3" id="KW-1185">Reference proteome</keyword>
<dbReference type="EMBL" id="MTSL01000115">
    <property type="protein sequence ID" value="PJF18568.1"/>
    <property type="molecule type" value="Genomic_DNA"/>
</dbReference>
<comment type="caution">
    <text evidence="2">The sequence shown here is derived from an EMBL/GenBank/DDBJ whole genome shotgun (WGS) entry which is preliminary data.</text>
</comment>
<dbReference type="STRING" id="1246581.A0A2H9TLC1"/>
<name>A0A2H9TLC1_9FUNG</name>
<dbReference type="AlphaFoldDB" id="A0A2H9TLC1"/>
<proteinExistence type="predicted"/>